<protein>
    <submittedName>
        <fullName evidence="3">Uncharacterized protein</fullName>
    </submittedName>
</protein>
<dbReference type="RefSeq" id="WP_067713271.1">
    <property type="nucleotide sequence ID" value="NZ_LPVJ01000011.1"/>
</dbReference>
<sequence>MKKLIIGGAALATAGMLLSQVSAFAATQNTTTPQATQVKSLTLPSSVSASSEDGERADKGVDQGPNVQDQVGGQTKLGGADLSMGKDN</sequence>
<feature type="signal peptide" evidence="2">
    <location>
        <begin position="1"/>
        <end position="25"/>
    </location>
</feature>
<evidence type="ECO:0000313" key="3">
    <source>
        <dbReference type="EMBL" id="KUO96560.1"/>
    </source>
</evidence>
<evidence type="ECO:0000256" key="2">
    <source>
        <dbReference type="SAM" id="SignalP"/>
    </source>
</evidence>
<name>A0A124IW80_9BACL</name>
<keyword evidence="2" id="KW-0732">Signal</keyword>
<evidence type="ECO:0000256" key="1">
    <source>
        <dbReference type="SAM" id="MobiDB-lite"/>
    </source>
</evidence>
<accession>A0A124IW80</accession>
<comment type="caution">
    <text evidence="3">The sequence shown here is derived from an EMBL/GenBank/DDBJ whole genome shotgun (WGS) entry which is preliminary data.</text>
</comment>
<reference evidence="3 4" key="1">
    <citation type="submission" date="2015-12" db="EMBL/GenBank/DDBJ databases">
        <title>Draft genome sequence of Acidibacillus ferrooxidans ITV001, isolated from a chalcopyrite acid mine drainage site in Brazil.</title>
        <authorList>
            <person name="Dall'Agnol H."/>
            <person name="Nancucheo I."/>
            <person name="Johnson B."/>
            <person name="Oliveira R."/>
            <person name="Leite L."/>
            <person name="Pylro V."/>
            <person name="Nunes G.L."/>
            <person name="Tzotzos G."/>
            <person name="Fernandes G.R."/>
            <person name="Dutra J."/>
            <person name="Orellana S.C."/>
            <person name="Oliveira G."/>
        </authorList>
    </citation>
    <scope>NUCLEOTIDE SEQUENCE [LARGE SCALE GENOMIC DNA]</scope>
    <source>
        <strain evidence="4">ITV01</strain>
    </source>
</reference>
<proteinExistence type="predicted"/>
<gene>
    <name evidence="3" type="ORF">ATW55_00295</name>
</gene>
<organism evidence="3 4">
    <name type="scientific">Ferroacidibacillus organovorans</name>
    <dbReference type="NCBI Taxonomy" id="1765683"/>
    <lineage>
        <taxon>Bacteria</taxon>
        <taxon>Bacillati</taxon>
        <taxon>Bacillota</taxon>
        <taxon>Bacilli</taxon>
        <taxon>Bacillales</taxon>
        <taxon>Alicyclobacillaceae</taxon>
        <taxon>Ferroacidibacillus</taxon>
    </lineage>
</organism>
<evidence type="ECO:0000313" key="4">
    <source>
        <dbReference type="Proteomes" id="UP000053557"/>
    </source>
</evidence>
<keyword evidence="4" id="KW-1185">Reference proteome</keyword>
<feature type="compositionally biased region" description="Low complexity" evidence="1">
    <location>
        <begin position="29"/>
        <end position="51"/>
    </location>
</feature>
<feature type="region of interest" description="Disordered" evidence="1">
    <location>
        <begin position="29"/>
        <end position="88"/>
    </location>
</feature>
<dbReference type="AlphaFoldDB" id="A0A124IW80"/>
<dbReference type="EMBL" id="LPVJ01000011">
    <property type="protein sequence ID" value="KUO96560.1"/>
    <property type="molecule type" value="Genomic_DNA"/>
</dbReference>
<feature type="chain" id="PRO_5007174582" evidence="2">
    <location>
        <begin position="26"/>
        <end position="88"/>
    </location>
</feature>
<dbReference type="Proteomes" id="UP000053557">
    <property type="component" value="Unassembled WGS sequence"/>
</dbReference>